<dbReference type="InterPro" id="IPR003571">
    <property type="entry name" value="Snake_3FTx"/>
</dbReference>
<dbReference type="GO" id="GO:0005576">
    <property type="term" value="C:extracellular region"/>
    <property type="evidence" value="ECO:0007669"/>
    <property type="project" value="UniProtKB-SubCell"/>
</dbReference>
<organism evidence="5">
    <name type="scientific">Micrurus tener</name>
    <name type="common">Texas coral snake</name>
    <dbReference type="NCBI Taxonomy" id="1114301"/>
    <lineage>
        <taxon>Eukaryota</taxon>
        <taxon>Metazoa</taxon>
        <taxon>Chordata</taxon>
        <taxon>Craniata</taxon>
        <taxon>Vertebrata</taxon>
        <taxon>Euteleostomi</taxon>
        <taxon>Lepidosauria</taxon>
        <taxon>Squamata</taxon>
        <taxon>Bifurcata</taxon>
        <taxon>Unidentata</taxon>
        <taxon>Episquamata</taxon>
        <taxon>Toxicofera</taxon>
        <taxon>Serpentes</taxon>
        <taxon>Colubroidea</taxon>
        <taxon>Elapidae</taxon>
        <taxon>Elapinae</taxon>
        <taxon>Micrurus</taxon>
    </lineage>
</organism>
<feature type="signal peptide" evidence="4">
    <location>
        <begin position="1"/>
        <end position="21"/>
    </location>
</feature>
<evidence type="ECO:0000256" key="2">
    <source>
        <dbReference type="ARBA" id="ARBA00022525"/>
    </source>
</evidence>
<dbReference type="Gene3D" id="2.10.60.10">
    <property type="entry name" value="CD59"/>
    <property type="match status" value="1"/>
</dbReference>
<evidence type="ECO:0000256" key="4">
    <source>
        <dbReference type="SAM" id="SignalP"/>
    </source>
</evidence>
<protein>
    <submittedName>
        <fullName evidence="5">Three-finger toxin 18</fullName>
    </submittedName>
</protein>
<reference evidence="5" key="1">
    <citation type="journal article" date="2015" name="G3 (Bethesda)">
        <title>Post-transcriptional mechanisms contribute little to phenotypic variation in snake venoms.</title>
        <authorList>
            <person name="Rokyta D.R."/>
            <person name="Margres M.J."/>
            <person name="Calvin K."/>
        </authorList>
    </citation>
    <scope>NUCLEOTIDE SEQUENCE</scope>
    <source>
        <strain evidence="5">KW1743</strain>
        <tissue evidence="5">Venom gland</tissue>
    </source>
</reference>
<name>A0A194ASE3_9SAUR</name>
<accession>A0A194ASE3</accession>
<dbReference type="EMBL" id="GDBH01000030">
    <property type="protein sequence ID" value="JAS05203.1"/>
    <property type="molecule type" value="Transcribed_RNA"/>
</dbReference>
<feature type="chain" id="PRO_5008263082" evidence="4">
    <location>
        <begin position="22"/>
        <end position="85"/>
    </location>
</feature>
<keyword evidence="2" id="KW-0964">Secreted</keyword>
<keyword evidence="4" id="KW-0732">Signal</keyword>
<proteinExistence type="predicted"/>
<keyword evidence="3" id="KW-1015">Disulfide bond</keyword>
<dbReference type="Pfam" id="PF21947">
    <property type="entry name" value="Toxin_cobra-type"/>
    <property type="match status" value="1"/>
</dbReference>
<dbReference type="AlphaFoldDB" id="A0A194ASE3"/>
<dbReference type="GO" id="GO:0090729">
    <property type="term" value="F:toxin activity"/>
    <property type="evidence" value="ECO:0007669"/>
    <property type="project" value="InterPro"/>
</dbReference>
<dbReference type="CDD" id="cd00206">
    <property type="entry name" value="TFP_snake_toxin"/>
    <property type="match status" value="1"/>
</dbReference>
<evidence type="ECO:0000256" key="3">
    <source>
        <dbReference type="ARBA" id="ARBA00023157"/>
    </source>
</evidence>
<dbReference type="SUPFAM" id="SSF57302">
    <property type="entry name" value="Snake toxin-like"/>
    <property type="match status" value="1"/>
</dbReference>
<evidence type="ECO:0000256" key="1">
    <source>
        <dbReference type="ARBA" id="ARBA00004613"/>
    </source>
</evidence>
<comment type="subcellular location">
    <subcellularLocation>
        <location evidence="1">Secreted</location>
    </subcellularLocation>
</comment>
<sequence>MKALLLTLVVVTIMCLDIGYTLECYVGRDDFKSVTCPEGENHCYAMAFWVKPRPVTIRGCASSCSSKYYMCCPKDKCNENYYYYY</sequence>
<evidence type="ECO:0000313" key="5">
    <source>
        <dbReference type="EMBL" id="JAS05203.1"/>
    </source>
</evidence>
<dbReference type="InterPro" id="IPR045860">
    <property type="entry name" value="Snake_toxin-like_sf"/>
</dbReference>
<dbReference type="InterPro" id="IPR054131">
    <property type="entry name" value="Toxin_cobra-type"/>
</dbReference>